<dbReference type="GO" id="GO:1901678">
    <property type="term" value="P:iron coordination entity transport"/>
    <property type="evidence" value="ECO:0007669"/>
    <property type="project" value="UniProtKB-ARBA"/>
</dbReference>
<evidence type="ECO:0000256" key="1">
    <source>
        <dbReference type="ARBA" id="ARBA00004196"/>
    </source>
</evidence>
<name>A4BFY0_9GAMM</name>
<keyword evidence="4" id="KW-0406">Ion transport</keyword>
<gene>
    <name evidence="8" type="ORF">MED297_03877</name>
</gene>
<dbReference type="HOGENOM" id="CLU_038034_3_1_6"/>
<reference evidence="8 9" key="1">
    <citation type="submission" date="2006-02" db="EMBL/GenBank/DDBJ databases">
        <authorList>
            <person name="Pinhassi J."/>
            <person name="Pedros-Alio C."/>
            <person name="Ferriera S."/>
            <person name="Johnson J."/>
            <person name="Kravitz S."/>
            <person name="Halpern A."/>
            <person name="Remington K."/>
            <person name="Beeson K."/>
            <person name="Tran B."/>
            <person name="Rogers Y.-H."/>
            <person name="Friedman R."/>
            <person name="Venter J.C."/>
        </authorList>
    </citation>
    <scope>NUCLEOTIDE SEQUENCE [LARGE SCALE GENOMIC DNA]</scope>
    <source>
        <strain evidence="8 9">MED297</strain>
    </source>
</reference>
<protein>
    <submittedName>
        <fullName evidence="8">Periplasmic binding protein</fullName>
    </submittedName>
</protein>
<evidence type="ECO:0000259" key="7">
    <source>
        <dbReference type="PROSITE" id="PS50983"/>
    </source>
</evidence>
<dbReference type="RefSeq" id="WP_008047592.1">
    <property type="nucleotide sequence ID" value="NZ_CH724154.1"/>
</dbReference>
<evidence type="ECO:0000313" key="9">
    <source>
        <dbReference type="Proteomes" id="UP000005953"/>
    </source>
</evidence>
<evidence type="ECO:0000256" key="6">
    <source>
        <dbReference type="SAM" id="SignalP"/>
    </source>
</evidence>
<keyword evidence="4" id="KW-0410">Iron transport</keyword>
<dbReference type="SUPFAM" id="SSF53807">
    <property type="entry name" value="Helical backbone' metal receptor"/>
    <property type="match status" value="1"/>
</dbReference>
<sequence length="299" mass="31817">MNAALKTLLATATLTVAGSTLADTFTDAQGTVTIDGTPNTIVTFDLAPLDTFDTLGVKVTGVTKPHALGYLSKFKGDDYTDVGSFFEPDVETTASLEPDLIVLGPRSAKFKDQFDEFAPTFDASVWGADFLDQFYSMTTELAAVVGKEAEAEEHLDAIRAKVSDVNVAAADAGNALFILTSGGKISAYGPGSRFGWFYDELGVQPAVQDVEAATHGEPISFEFLKDVNPDWLFVLDRDAAIGQSSGAAKALLDNDIINSMPAAQNDRIVYVDGVAWYMVAFGLTAVDTAVTEVRDALVQ</sequence>
<dbReference type="PROSITE" id="PS50983">
    <property type="entry name" value="FE_B12_PBP"/>
    <property type="match status" value="1"/>
</dbReference>
<dbReference type="CDD" id="cd01140">
    <property type="entry name" value="FatB"/>
    <property type="match status" value="1"/>
</dbReference>
<evidence type="ECO:0000256" key="2">
    <source>
        <dbReference type="ARBA" id="ARBA00008814"/>
    </source>
</evidence>
<evidence type="ECO:0000313" key="8">
    <source>
        <dbReference type="EMBL" id="EAR08998.1"/>
    </source>
</evidence>
<dbReference type="EMBL" id="AAOE01000014">
    <property type="protein sequence ID" value="EAR08998.1"/>
    <property type="molecule type" value="Genomic_DNA"/>
</dbReference>
<keyword evidence="9" id="KW-1185">Reference proteome</keyword>
<dbReference type="InterPro" id="IPR002491">
    <property type="entry name" value="ABC_transptr_periplasmic_BD"/>
</dbReference>
<evidence type="ECO:0000256" key="3">
    <source>
        <dbReference type="ARBA" id="ARBA00022448"/>
    </source>
</evidence>
<dbReference type="Pfam" id="PF01497">
    <property type="entry name" value="Peripla_BP_2"/>
    <property type="match status" value="1"/>
</dbReference>
<feature type="chain" id="PRO_5002665130" evidence="6">
    <location>
        <begin position="23"/>
        <end position="299"/>
    </location>
</feature>
<dbReference type="InterPro" id="IPR051313">
    <property type="entry name" value="Bact_iron-sidero_bind"/>
</dbReference>
<feature type="domain" description="Fe/B12 periplasmic-binding" evidence="7">
    <location>
        <begin position="40"/>
        <end position="299"/>
    </location>
</feature>
<feature type="signal peptide" evidence="6">
    <location>
        <begin position="1"/>
        <end position="22"/>
    </location>
</feature>
<dbReference type="AlphaFoldDB" id="A4BFY0"/>
<organism evidence="8 9">
    <name type="scientific">Reinekea blandensis MED297</name>
    <dbReference type="NCBI Taxonomy" id="314283"/>
    <lineage>
        <taxon>Bacteria</taxon>
        <taxon>Pseudomonadati</taxon>
        <taxon>Pseudomonadota</taxon>
        <taxon>Gammaproteobacteria</taxon>
        <taxon>Oceanospirillales</taxon>
        <taxon>Saccharospirillaceae</taxon>
        <taxon>Reinekea</taxon>
    </lineage>
</organism>
<proteinExistence type="inferred from homology"/>
<dbReference type="STRING" id="314283.MED297_03877"/>
<dbReference type="Proteomes" id="UP000005953">
    <property type="component" value="Unassembled WGS sequence"/>
</dbReference>
<dbReference type="OrthoDB" id="9793175at2"/>
<evidence type="ECO:0000256" key="4">
    <source>
        <dbReference type="ARBA" id="ARBA00022496"/>
    </source>
</evidence>
<dbReference type="GO" id="GO:0030288">
    <property type="term" value="C:outer membrane-bounded periplasmic space"/>
    <property type="evidence" value="ECO:0007669"/>
    <property type="project" value="TreeGrafter"/>
</dbReference>
<comment type="subcellular location">
    <subcellularLocation>
        <location evidence="1">Cell envelope</location>
    </subcellularLocation>
</comment>
<dbReference type="Gene3D" id="3.40.50.1980">
    <property type="entry name" value="Nitrogenase molybdenum iron protein domain"/>
    <property type="match status" value="2"/>
</dbReference>
<dbReference type="PANTHER" id="PTHR30532">
    <property type="entry name" value="IRON III DICITRATE-BINDING PERIPLASMIC PROTEIN"/>
    <property type="match status" value="1"/>
</dbReference>
<dbReference type="InterPro" id="IPR033870">
    <property type="entry name" value="FatB"/>
</dbReference>
<evidence type="ECO:0000256" key="5">
    <source>
        <dbReference type="ARBA" id="ARBA00022729"/>
    </source>
</evidence>
<keyword evidence="5 6" id="KW-0732">Signal</keyword>
<comment type="caution">
    <text evidence="8">The sequence shown here is derived from an EMBL/GenBank/DDBJ whole genome shotgun (WGS) entry which is preliminary data.</text>
</comment>
<keyword evidence="3" id="KW-0813">Transport</keyword>
<dbReference type="PANTHER" id="PTHR30532:SF28">
    <property type="entry name" value="PETROBACTIN-BINDING PROTEIN YCLQ"/>
    <property type="match status" value="1"/>
</dbReference>
<keyword evidence="4" id="KW-0408">Iron</keyword>
<accession>A4BFY0</accession>
<comment type="similarity">
    <text evidence="2">Belongs to the bacterial solute-binding protein 8 family.</text>
</comment>